<evidence type="ECO:0000256" key="2">
    <source>
        <dbReference type="SAM" id="Phobius"/>
    </source>
</evidence>
<proteinExistence type="predicted"/>
<dbReference type="Proteomes" id="UP000215914">
    <property type="component" value="Unassembled WGS sequence"/>
</dbReference>
<keyword evidence="4" id="KW-1185">Reference proteome</keyword>
<evidence type="ECO:0000313" key="4">
    <source>
        <dbReference type="Proteomes" id="UP000215914"/>
    </source>
</evidence>
<feature type="transmembrane region" description="Helical" evidence="2">
    <location>
        <begin position="12"/>
        <end position="30"/>
    </location>
</feature>
<accession>A0A9K3EJ06</accession>
<evidence type="ECO:0000313" key="3">
    <source>
        <dbReference type="EMBL" id="KAF5774065.1"/>
    </source>
</evidence>
<feature type="region of interest" description="Disordered" evidence="1">
    <location>
        <begin position="71"/>
        <end position="104"/>
    </location>
</feature>
<keyword evidence="2" id="KW-1133">Transmembrane helix</keyword>
<keyword evidence="2" id="KW-0472">Membrane</keyword>
<protein>
    <recommendedName>
        <fullName evidence="5">Transmembrane protein</fullName>
    </recommendedName>
</protein>
<comment type="caution">
    <text evidence="3">The sequence shown here is derived from an EMBL/GenBank/DDBJ whole genome shotgun (WGS) entry which is preliminary data.</text>
</comment>
<feature type="compositionally biased region" description="Polar residues" evidence="1">
    <location>
        <begin position="94"/>
        <end position="104"/>
    </location>
</feature>
<gene>
    <name evidence="3" type="ORF">HanXRQr2_Chr13g0595991</name>
</gene>
<evidence type="ECO:0008006" key="5">
    <source>
        <dbReference type="Google" id="ProtNLM"/>
    </source>
</evidence>
<feature type="transmembrane region" description="Helical" evidence="2">
    <location>
        <begin position="122"/>
        <end position="142"/>
    </location>
</feature>
<sequence length="158" mass="16971">MVNYHRHTFTLILTITLIYTFLISLVFSRIDPNVLNQLRKGLDLSNNNFSPPHLKYNPSMKLVLSGNQLFQSSSSKIPPKPSSPTGSQPDSSSQLSPEITPSTGDSGIGGVPAIQLKKEPNVVLSLTLVAVFAGLALLTAPLDDGTKIAVERMESGVI</sequence>
<dbReference type="AlphaFoldDB" id="A0A9K3EJ06"/>
<name>A0A9K3EJ06_HELAN</name>
<reference evidence="3" key="1">
    <citation type="journal article" date="2017" name="Nature">
        <title>The sunflower genome provides insights into oil metabolism, flowering and Asterid evolution.</title>
        <authorList>
            <person name="Badouin H."/>
            <person name="Gouzy J."/>
            <person name="Grassa C.J."/>
            <person name="Murat F."/>
            <person name="Staton S.E."/>
            <person name="Cottret L."/>
            <person name="Lelandais-Briere C."/>
            <person name="Owens G.L."/>
            <person name="Carrere S."/>
            <person name="Mayjonade B."/>
            <person name="Legrand L."/>
            <person name="Gill N."/>
            <person name="Kane N.C."/>
            <person name="Bowers J.E."/>
            <person name="Hubner S."/>
            <person name="Bellec A."/>
            <person name="Berard A."/>
            <person name="Berges H."/>
            <person name="Blanchet N."/>
            <person name="Boniface M.C."/>
            <person name="Brunel D."/>
            <person name="Catrice O."/>
            <person name="Chaidir N."/>
            <person name="Claudel C."/>
            <person name="Donnadieu C."/>
            <person name="Faraut T."/>
            <person name="Fievet G."/>
            <person name="Helmstetter N."/>
            <person name="King M."/>
            <person name="Knapp S.J."/>
            <person name="Lai Z."/>
            <person name="Le Paslier M.C."/>
            <person name="Lippi Y."/>
            <person name="Lorenzon L."/>
            <person name="Mandel J.R."/>
            <person name="Marage G."/>
            <person name="Marchand G."/>
            <person name="Marquand E."/>
            <person name="Bret-Mestries E."/>
            <person name="Morien E."/>
            <person name="Nambeesan S."/>
            <person name="Nguyen T."/>
            <person name="Pegot-Espagnet P."/>
            <person name="Pouilly N."/>
            <person name="Raftis F."/>
            <person name="Sallet E."/>
            <person name="Schiex T."/>
            <person name="Thomas J."/>
            <person name="Vandecasteele C."/>
            <person name="Vares D."/>
            <person name="Vear F."/>
            <person name="Vautrin S."/>
            <person name="Crespi M."/>
            <person name="Mangin B."/>
            <person name="Burke J.M."/>
            <person name="Salse J."/>
            <person name="Munos S."/>
            <person name="Vincourt P."/>
            <person name="Rieseberg L.H."/>
            <person name="Langlade N.B."/>
        </authorList>
    </citation>
    <scope>NUCLEOTIDE SEQUENCE</scope>
    <source>
        <tissue evidence="3">Leaves</tissue>
    </source>
</reference>
<dbReference type="EMBL" id="MNCJ02000328">
    <property type="protein sequence ID" value="KAF5774065.1"/>
    <property type="molecule type" value="Genomic_DNA"/>
</dbReference>
<reference evidence="3" key="2">
    <citation type="submission" date="2020-06" db="EMBL/GenBank/DDBJ databases">
        <title>Helianthus annuus Genome sequencing and assembly Release 2.</title>
        <authorList>
            <person name="Gouzy J."/>
            <person name="Langlade N."/>
            <person name="Munos S."/>
        </authorList>
    </citation>
    <scope>NUCLEOTIDE SEQUENCE</scope>
    <source>
        <tissue evidence="3">Leaves</tissue>
    </source>
</reference>
<dbReference type="Gramene" id="mRNA:HanXRQr2_Chr13g0595991">
    <property type="protein sequence ID" value="CDS:HanXRQr2_Chr13g0595991.1"/>
    <property type="gene ID" value="HanXRQr2_Chr13g0595991"/>
</dbReference>
<keyword evidence="2" id="KW-0812">Transmembrane</keyword>
<feature type="compositionally biased region" description="Low complexity" evidence="1">
    <location>
        <begin position="72"/>
        <end position="93"/>
    </location>
</feature>
<organism evidence="3 4">
    <name type="scientific">Helianthus annuus</name>
    <name type="common">Common sunflower</name>
    <dbReference type="NCBI Taxonomy" id="4232"/>
    <lineage>
        <taxon>Eukaryota</taxon>
        <taxon>Viridiplantae</taxon>
        <taxon>Streptophyta</taxon>
        <taxon>Embryophyta</taxon>
        <taxon>Tracheophyta</taxon>
        <taxon>Spermatophyta</taxon>
        <taxon>Magnoliopsida</taxon>
        <taxon>eudicotyledons</taxon>
        <taxon>Gunneridae</taxon>
        <taxon>Pentapetalae</taxon>
        <taxon>asterids</taxon>
        <taxon>campanulids</taxon>
        <taxon>Asterales</taxon>
        <taxon>Asteraceae</taxon>
        <taxon>Asteroideae</taxon>
        <taxon>Heliantheae alliance</taxon>
        <taxon>Heliantheae</taxon>
        <taxon>Helianthus</taxon>
    </lineage>
</organism>
<evidence type="ECO:0000256" key="1">
    <source>
        <dbReference type="SAM" id="MobiDB-lite"/>
    </source>
</evidence>